<dbReference type="KEGG" id="cans:GP473_08950"/>
<reference evidence="1 2" key="1">
    <citation type="submission" date="2019-12" db="EMBL/GenBank/DDBJ databases">
        <title>Corynebacterium sp. nov., isolated from feces of the Anser Albifrons in China.</title>
        <authorList>
            <person name="Liu Q."/>
        </authorList>
    </citation>
    <scope>NUCLEOTIDE SEQUENCE [LARGE SCALE GENOMIC DNA]</scope>
    <source>
        <strain evidence="1 2">23H37-10</strain>
    </source>
</reference>
<gene>
    <name evidence="1" type="ORF">GP473_08950</name>
</gene>
<proteinExistence type="predicted"/>
<name>A0A7G7YQI7_9CORY</name>
<dbReference type="RefSeq" id="WP_185770516.1">
    <property type="nucleotide sequence ID" value="NZ_CP046883.1"/>
</dbReference>
<evidence type="ECO:0000313" key="1">
    <source>
        <dbReference type="EMBL" id="QNH96757.1"/>
    </source>
</evidence>
<accession>A0A7G7YQI7</accession>
<protein>
    <submittedName>
        <fullName evidence="1">Uncharacterized protein</fullName>
    </submittedName>
</protein>
<dbReference type="EMBL" id="CP046883">
    <property type="protein sequence ID" value="QNH96757.1"/>
    <property type="molecule type" value="Genomic_DNA"/>
</dbReference>
<keyword evidence="2" id="KW-1185">Reference proteome</keyword>
<organism evidence="1 2">
    <name type="scientific">Corynebacterium anserum</name>
    <dbReference type="NCBI Taxonomy" id="2684406"/>
    <lineage>
        <taxon>Bacteria</taxon>
        <taxon>Bacillati</taxon>
        <taxon>Actinomycetota</taxon>
        <taxon>Actinomycetes</taxon>
        <taxon>Mycobacteriales</taxon>
        <taxon>Corynebacteriaceae</taxon>
        <taxon>Corynebacterium</taxon>
    </lineage>
</organism>
<dbReference type="AlphaFoldDB" id="A0A7G7YQI7"/>
<evidence type="ECO:0000313" key="2">
    <source>
        <dbReference type="Proteomes" id="UP000515275"/>
    </source>
</evidence>
<sequence>MFKIARTRVATITLLLTLPLAATPVAAAETPISTTVESASTINEQKLAQYFSEIDNAKTDEEAYGALVKLLGKDAANQAIAENSATTPSVSFRGAGTFLSCIKGKASDDIKGVLDINGVAVLIGEKNYPEAAREAVKHLAKQGIKRNAAVLAAMFAYWGWQCRGDW</sequence>
<dbReference type="Proteomes" id="UP000515275">
    <property type="component" value="Chromosome"/>
</dbReference>